<evidence type="ECO:0000313" key="3">
    <source>
        <dbReference type="Proteomes" id="UP001519460"/>
    </source>
</evidence>
<dbReference type="AlphaFoldDB" id="A0ABD0KPR2"/>
<dbReference type="Proteomes" id="UP001519460">
    <property type="component" value="Unassembled WGS sequence"/>
</dbReference>
<feature type="region of interest" description="Disordered" evidence="1">
    <location>
        <begin position="1"/>
        <end position="27"/>
    </location>
</feature>
<comment type="caution">
    <text evidence="2">The sequence shown here is derived from an EMBL/GenBank/DDBJ whole genome shotgun (WGS) entry which is preliminary data.</text>
</comment>
<proteinExistence type="predicted"/>
<evidence type="ECO:0000313" key="2">
    <source>
        <dbReference type="EMBL" id="KAK7489134.1"/>
    </source>
</evidence>
<accession>A0ABD0KPR2</accession>
<gene>
    <name evidence="2" type="ORF">BaRGS_00019648</name>
</gene>
<dbReference type="EMBL" id="JACVVK020000142">
    <property type="protein sequence ID" value="KAK7489134.1"/>
    <property type="molecule type" value="Genomic_DNA"/>
</dbReference>
<sequence>MEFQGNEANRTKASVTRGFYSSPSSRNSTCHIGRIYGMENVKFAGTVWLDRVIMSRGIARMAEGVFDATRTDSSSAFF</sequence>
<organism evidence="2 3">
    <name type="scientific">Batillaria attramentaria</name>
    <dbReference type="NCBI Taxonomy" id="370345"/>
    <lineage>
        <taxon>Eukaryota</taxon>
        <taxon>Metazoa</taxon>
        <taxon>Spiralia</taxon>
        <taxon>Lophotrochozoa</taxon>
        <taxon>Mollusca</taxon>
        <taxon>Gastropoda</taxon>
        <taxon>Caenogastropoda</taxon>
        <taxon>Sorbeoconcha</taxon>
        <taxon>Cerithioidea</taxon>
        <taxon>Batillariidae</taxon>
        <taxon>Batillaria</taxon>
    </lineage>
</organism>
<keyword evidence="3" id="KW-1185">Reference proteome</keyword>
<reference evidence="2 3" key="1">
    <citation type="journal article" date="2023" name="Sci. Data">
        <title>Genome assembly of the Korean intertidal mud-creeper Batillaria attramentaria.</title>
        <authorList>
            <person name="Patra A.K."/>
            <person name="Ho P.T."/>
            <person name="Jun S."/>
            <person name="Lee S.J."/>
            <person name="Kim Y."/>
            <person name="Won Y.J."/>
        </authorList>
    </citation>
    <scope>NUCLEOTIDE SEQUENCE [LARGE SCALE GENOMIC DNA]</scope>
    <source>
        <strain evidence="2">Wonlab-2016</strain>
    </source>
</reference>
<evidence type="ECO:0000256" key="1">
    <source>
        <dbReference type="SAM" id="MobiDB-lite"/>
    </source>
</evidence>
<protein>
    <submittedName>
        <fullName evidence="2">Uncharacterized protein</fullName>
    </submittedName>
</protein>
<name>A0ABD0KPR2_9CAEN</name>